<organism evidence="1 2">
    <name type="scientific">Cephalotus follicularis</name>
    <name type="common">Albany pitcher plant</name>
    <dbReference type="NCBI Taxonomy" id="3775"/>
    <lineage>
        <taxon>Eukaryota</taxon>
        <taxon>Viridiplantae</taxon>
        <taxon>Streptophyta</taxon>
        <taxon>Embryophyta</taxon>
        <taxon>Tracheophyta</taxon>
        <taxon>Spermatophyta</taxon>
        <taxon>Magnoliopsida</taxon>
        <taxon>eudicotyledons</taxon>
        <taxon>Gunneridae</taxon>
        <taxon>Pentapetalae</taxon>
        <taxon>rosids</taxon>
        <taxon>fabids</taxon>
        <taxon>Oxalidales</taxon>
        <taxon>Cephalotaceae</taxon>
        <taxon>Cephalotus</taxon>
    </lineage>
</organism>
<feature type="non-terminal residue" evidence="1">
    <location>
        <position position="1"/>
    </location>
</feature>
<evidence type="ECO:0000313" key="2">
    <source>
        <dbReference type="Proteomes" id="UP000187406"/>
    </source>
</evidence>
<gene>
    <name evidence="1" type="ORF">CFOL_v3_30453</name>
</gene>
<name>A0A1Q3D3E9_CEPFO</name>
<dbReference type="InParanoid" id="A0A1Q3D3E9"/>
<accession>A0A1Q3D3E9</accession>
<feature type="non-terminal residue" evidence="1">
    <location>
        <position position="107"/>
    </location>
</feature>
<comment type="caution">
    <text evidence="1">The sequence shown here is derived from an EMBL/GenBank/DDBJ whole genome shotgun (WGS) entry which is preliminary data.</text>
</comment>
<dbReference type="AlphaFoldDB" id="A0A1Q3D3E9"/>
<proteinExistence type="predicted"/>
<dbReference type="PANTHER" id="PTHR46477">
    <property type="entry name" value="CYSTEINE/HISTIDINE-RICH C1 DOMAIN FAMILY PROTEIN"/>
    <property type="match status" value="1"/>
</dbReference>
<dbReference type="PANTHER" id="PTHR46477:SF17">
    <property type="entry name" value="PHORBOL-ESTER_DAG-TYPE DOMAIN-CONTAINING PROTEIN"/>
    <property type="match status" value="1"/>
</dbReference>
<protein>
    <submittedName>
        <fullName evidence="1">Uncharacterized protein</fullName>
    </submittedName>
</protein>
<dbReference type="Proteomes" id="UP000187406">
    <property type="component" value="Unassembled WGS sequence"/>
</dbReference>
<evidence type="ECO:0000313" key="1">
    <source>
        <dbReference type="EMBL" id="GAV87027.1"/>
    </source>
</evidence>
<dbReference type="EMBL" id="BDDD01004138">
    <property type="protein sequence ID" value="GAV87027.1"/>
    <property type="molecule type" value="Genomic_DNA"/>
</dbReference>
<dbReference type="STRING" id="3775.A0A1Q3D3E9"/>
<reference evidence="2" key="1">
    <citation type="submission" date="2016-04" db="EMBL/GenBank/DDBJ databases">
        <title>Cephalotus genome sequencing.</title>
        <authorList>
            <person name="Fukushima K."/>
            <person name="Hasebe M."/>
            <person name="Fang X."/>
        </authorList>
    </citation>
    <scope>NUCLEOTIDE SEQUENCE [LARGE SCALE GENOMIC DNA]</scope>
    <source>
        <strain evidence="2">cv. St1</strain>
    </source>
</reference>
<sequence length="107" mass="11574">LSSSCHHCRGKGPGWSYRSQCKTINLHVLCAKELRVDSWQAMHLKVDRNKVRGMQTRIPGLKGTSKNHHARRGKVSQIAGGAAHLIVPAILGDPTVIISAVIGGFLS</sequence>
<keyword evidence="2" id="KW-1185">Reference proteome</keyword>